<evidence type="ECO:0000256" key="1">
    <source>
        <dbReference type="SAM" id="Phobius"/>
    </source>
</evidence>
<feature type="transmembrane region" description="Helical" evidence="1">
    <location>
        <begin position="5"/>
        <end position="24"/>
    </location>
</feature>
<keyword evidence="3" id="KW-1185">Reference proteome</keyword>
<accession>A0ABT1MTA3</accession>
<evidence type="ECO:0000313" key="3">
    <source>
        <dbReference type="Proteomes" id="UP001203945"/>
    </source>
</evidence>
<dbReference type="RefSeq" id="WP_255330407.1">
    <property type="nucleotide sequence ID" value="NZ_JAKZEU010000004.1"/>
</dbReference>
<sequence>MTDKVLALIAYVVMAAFLVILLIYVPRFDLAGVVIVTLLLAGWDTLQVMRSHQRPGHETHPPHDPRDDI</sequence>
<dbReference type="Proteomes" id="UP001203945">
    <property type="component" value="Unassembled WGS sequence"/>
</dbReference>
<keyword evidence="1" id="KW-0812">Transmembrane</keyword>
<keyword evidence="1" id="KW-1133">Transmembrane helix</keyword>
<gene>
    <name evidence="2" type="ORF">MLD63_13375</name>
</gene>
<organism evidence="2 3">
    <name type="scientific">Paracoccus albicereus</name>
    <dbReference type="NCBI Taxonomy" id="2922394"/>
    <lineage>
        <taxon>Bacteria</taxon>
        <taxon>Pseudomonadati</taxon>
        <taxon>Pseudomonadota</taxon>
        <taxon>Alphaproteobacteria</taxon>
        <taxon>Rhodobacterales</taxon>
        <taxon>Paracoccaceae</taxon>
        <taxon>Paracoccus</taxon>
    </lineage>
</organism>
<keyword evidence="1" id="KW-0472">Membrane</keyword>
<reference evidence="2 3" key="1">
    <citation type="submission" date="2022-03" db="EMBL/GenBank/DDBJ databases">
        <authorList>
            <person name="He Y."/>
        </authorList>
    </citation>
    <scope>NUCLEOTIDE SEQUENCE [LARGE SCALE GENOMIC DNA]</scope>
    <source>
        <strain evidence="2 3">TK19116</strain>
    </source>
</reference>
<dbReference type="EMBL" id="JAKZEU010000004">
    <property type="protein sequence ID" value="MCQ0971411.1"/>
    <property type="molecule type" value="Genomic_DNA"/>
</dbReference>
<evidence type="ECO:0000313" key="2">
    <source>
        <dbReference type="EMBL" id="MCQ0971411.1"/>
    </source>
</evidence>
<comment type="caution">
    <text evidence="2">The sequence shown here is derived from an EMBL/GenBank/DDBJ whole genome shotgun (WGS) entry which is preliminary data.</text>
</comment>
<proteinExistence type="predicted"/>
<protein>
    <submittedName>
        <fullName evidence="2">Uncharacterized protein</fullName>
    </submittedName>
</protein>
<name>A0ABT1MTA3_9RHOB</name>